<dbReference type="InterPro" id="IPR036513">
    <property type="entry name" value="STAS_dom_sf"/>
</dbReference>
<dbReference type="RefSeq" id="WP_395804165.1">
    <property type="nucleotide sequence ID" value="NZ_CP043494.1"/>
</dbReference>
<feature type="domain" description="MlaB-like STAS" evidence="1">
    <location>
        <begin position="20"/>
        <end position="95"/>
    </location>
</feature>
<organism evidence="2 3">
    <name type="scientific">Archangium minus</name>
    <dbReference type="NCBI Taxonomy" id="83450"/>
    <lineage>
        <taxon>Bacteria</taxon>
        <taxon>Pseudomonadati</taxon>
        <taxon>Myxococcota</taxon>
        <taxon>Myxococcia</taxon>
        <taxon>Myxococcales</taxon>
        <taxon>Cystobacterineae</taxon>
        <taxon>Archangiaceae</taxon>
        <taxon>Archangium</taxon>
    </lineage>
</organism>
<evidence type="ECO:0000313" key="3">
    <source>
        <dbReference type="Proteomes" id="UP001611383"/>
    </source>
</evidence>
<gene>
    <name evidence="2" type="ORF">F0U60_28450</name>
</gene>
<reference evidence="2 3" key="1">
    <citation type="submission" date="2019-08" db="EMBL/GenBank/DDBJ databases">
        <title>Archangium and Cystobacter genomes.</title>
        <authorList>
            <person name="Chen I.-C.K."/>
            <person name="Wielgoss S."/>
        </authorList>
    </citation>
    <scope>NUCLEOTIDE SEQUENCE [LARGE SCALE GENOMIC DNA]</scope>
    <source>
        <strain evidence="2 3">Cbm 6</strain>
    </source>
</reference>
<proteinExistence type="predicted"/>
<dbReference type="Proteomes" id="UP001611383">
    <property type="component" value="Chromosome"/>
</dbReference>
<sequence length="123" mass="14074">MVETVLITEAVETTPELPSLELQGSFDVRAARNALETLRRYAGTSLVLVDFSKVRFFQDFALDFFAQELSQLPEIRLQTRGLPGHPARLLEYLHIDPHTLTPIRVSRRCPAYHPARDNRDLDD</sequence>
<evidence type="ECO:0000313" key="2">
    <source>
        <dbReference type="EMBL" id="WNG47617.1"/>
    </source>
</evidence>
<evidence type="ECO:0000259" key="1">
    <source>
        <dbReference type="Pfam" id="PF13466"/>
    </source>
</evidence>
<keyword evidence="3" id="KW-1185">Reference proteome</keyword>
<protein>
    <recommendedName>
        <fullName evidence="1">MlaB-like STAS domain-containing protein</fullName>
    </recommendedName>
</protein>
<name>A0ABY9WWW2_9BACT</name>
<dbReference type="SUPFAM" id="SSF52091">
    <property type="entry name" value="SpoIIaa-like"/>
    <property type="match status" value="1"/>
</dbReference>
<dbReference type="Pfam" id="PF13466">
    <property type="entry name" value="STAS_2"/>
    <property type="match status" value="1"/>
</dbReference>
<dbReference type="InterPro" id="IPR058548">
    <property type="entry name" value="MlaB-like_STAS"/>
</dbReference>
<accession>A0ABY9WWW2</accession>
<dbReference type="EMBL" id="CP043494">
    <property type="protein sequence ID" value="WNG47617.1"/>
    <property type="molecule type" value="Genomic_DNA"/>
</dbReference>